<accession>A0ABV9KF77</accession>
<evidence type="ECO:0000313" key="2">
    <source>
        <dbReference type="Proteomes" id="UP001595973"/>
    </source>
</evidence>
<organism evidence="1 2">
    <name type="scientific">Seohaeicola nanhaiensis</name>
    <dbReference type="NCBI Taxonomy" id="1387282"/>
    <lineage>
        <taxon>Bacteria</taxon>
        <taxon>Pseudomonadati</taxon>
        <taxon>Pseudomonadota</taxon>
        <taxon>Alphaproteobacteria</taxon>
        <taxon>Rhodobacterales</taxon>
        <taxon>Roseobacteraceae</taxon>
        <taxon>Seohaeicola</taxon>
    </lineage>
</organism>
<proteinExistence type="predicted"/>
<evidence type="ECO:0000313" key="1">
    <source>
        <dbReference type="EMBL" id="MFC4668638.1"/>
    </source>
</evidence>
<keyword evidence="2" id="KW-1185">Reference proteome</keyword>
<evidence type="ECO:0008006" key="3">
    <source>
        <dbReference type="Google" id="ProtNLM"/>
    </source>
</evidence>
<protein>
    <recommendedName>
        <fullName evidence="3">DUF4156 domain-containing protein</fullName>
    </recommendedName>
</protein>
<sequence length="120" mass="13372">MAFAFQFGRATRLVGMAVLGALVLTSCGPGKDKRMLFDGFYFKTKSKRVGDDYRNFIVTADKAYQSLEGARQAAEYEGTRYCLDNAMGTSRIRWTVGPETPDNQLTFDGDTLIYQGECNP</sequence>
<gene>
    <name evidence="1" type="ORF">ACFO5X_08745</name>
</gene>
<dbReference type="Proteomes" id="UP001595973">
    <property type="component" value="Unassembled WGS sequence"/>
</dbReference>
<name>A0ABV9KF77_9RHOB</name>
<comment type="caution">
    <text evidence="1">The sequence shown here is derived from an EMBL/GenBank/DDBJ whole genome shotgun (WGS) entry which is preliminary data.</text>
</comment>
<reference evidence="2" key="1">
    <citation type="journal article" date="2019" name="Int. J. Syst. Evol. Microbiol.">
        <title>The Global Catalogue of Microorganisms (GCM) 10K type strain sequencing project: providing services to taxonomists for standard genome sequencing and annotation.</title>
        <authorList>
            <consortium name="The Broad Institute Genomics Platform"/>
            <consortium name="The Broad Institute Genome Sequencing Center for Infectious Disease"/>
            <person name="Wu L."/>
            <person name="Ma J."/>
        </authorList>
    </citation>
    <scope>NUCLEOTIDE SEQUENCE [LARGE SCALE GENOMIC DNA]</scope>
    <source>
        <strain evidence="2">CGMCC 4.7283</strain>
    </source>
</reference>
<dbReference type="EMBL" id="JBHSGI010000005">
    <property type="protein sequence ID" value="MFC4668638.1"/>
    <property type="molecule type" value="Genomic_DNA"/>
</dbReference>
<dbReference type="RefSeq" id="WP_380716961.1">
    <property type="nucleotide sequence ID" value="NZ_JBHSGI010000005.1"/>
</dbReference>